<dbReference type="PANTHER" id="PTHR12128">
    <property type="entry name" value="DIHYDRODIPICOLINATE SYNTHASE"/>
    <property type="match status" value="1"/>
</dbReference>
<dbReference type="SMART" id="SM01130">
    <property type="entry name" value="DHDPS"/>
    <property type="match status" value="1"/>
</dbReference>
<evidence type="ECO:0008006" key="5">
    <source>
        <dbReference type="Google" id="ProtNLM"/>
    </source>
</evidence>
<dbReference type="Gene3D" id="3.20.20.70">
    <property type="entry name" value="Aldolase class I"/>
    <property type="match status" value="1"/>
</dbReference>
<comment type="caution">
    <text evidence="3">The sequence shown here is derived from an EMBL/GenBank/DDBJ whole genome shotgun (WGS) entry which is preliminary data.</text>
</comment>
<dbReference type="GO" id="GO:0008840">
    <property type="term" value="F:4-hydroxy-tetrahydrodipicolinate synthase activity"/>
    <property type="evidence" value="ECO:0007669"/>
    <property type="project" value="TreeGrafter"/>
</dbReference>
<evidence type="ECO:0000313" key="3">
    <source>
        <dbReference type="EMBL" id="GES09606.1"/>
    </source>
</evidence>
<dbReference type="Pfam" id="PF00701">
    <property type="entry name" value="DHDPS"/>
    <property type="match status" value="1"/>
</dbReference>
<dbReference type="PANTHER" id="PTHR12128:SF66">
    <property type="entry name" value="4-HYDROXY-2-OXOGLUTARATE ALDOLASE, MITOCHONDRIAL"/>
    <property type="match status" value="1"/>
</dbReference>
<evidence type="ECO:0000256" key="1">
    <source>
        <dbReference type="ARBA" id="ARBA00007592"/>
    </source>
</evidence>
<name>A0A5M3WLU3_9ACTN</name>
<evidence type="ECO:0000256" key="2">
    <source>
        <dbReference type="ARBA" id="ARBA00023239"/>
    </source>
</evidence>
<evidence type="ECO:0000313" key="4">
    <source>
        <dbReference type="Proteomes" id="UP000331127"/>
    </source>
</evidence>
<sequence length="337" mass="37541">MTEYDKGTARAWAREALRGVVNVIIPTFTADLSDVNEAATRHDVRRDIELGFLGALLVAETATSRDEYIRFTRWAADEAQGRLQLWHHASFNTLDENIEMVRRAGKAGAEMVLLSYPATFYPCAEEEIFEYTKRFCDATDLAVMLFQVPLWGFERIHPAGMSVQLLERIVDACPNVVAIKAEGGYPSMIGFTEVWYRLGERVVVSQPIEQHAIPFASVLPLQLIATSNTECLGPAVPEMLRLIHAGKVDDAMELFWRVHPARKANDVVTAIGGANTVHRMAWKYQAWLTGFNGGPLRMPTQRLVGSQMAAFRKAAVEAGVCVTDAPDQEFFRGRNPA</sequence>
<dbReference type="Proteomes" id="UP000331127">
    <property type="component" value="Unassembled WGS sequence"/>
</dbReference>
<keyword evidence="2" id="KW-0456">Lyase</keyword>
<dbReference type="RefSeq" id="WP_155355130.1">
    <property type="nucleotide sequence ID" value="NZ_BAAAHL010000040.1"/>
</dbReference>
<comment type="similarity">
    <text evidence="1">Belongs to the DapA family.</text>
</comment>
<protein>
    <recommendedName>
        <fullName evidence="5">Dihydrodipicolinate synthase family protein</fullName>
    </recommendedName>
</protein>
<accession>A0A5M3WLU3</accession>
<reference evidence="3 4" key="1">
    <citation type="submission" date="2019-10" db="EMBL/GenBank/DDBJ databases">
        <title>Whole genome shotgun sequence of Acrocarpospora macrocephala NBRC 16266.</title>
        <authorList>
            <person name="Ichikawa N."/>
            <person name="Kimura A."/>
            <person name="Kitahashi Y."/>
            <person name="Komaki H."/>
            <person name="Oguchi A."/>
        </authorList>
    </citation>
    <scope>NUCLEOTIDE SEQUENCE [LARGE SCALE GENOMIC DNA]</scope>
    <source>
        <strain evidence="3 4">NBRC 16266</strain>
    </source>
</reference>
<dbReference type="AlphaFoldDB" id="A0A5M3WLU3"/>
<gene>
    <name evidence="3" type="ORF">Amac_032020</name>
</gene>
<dbReference type="InterPro" id="IPR002220">
    <property type="entry name" value="DapA-like"/>
</dbReference>
<dbReference type="OrthoDB" id="9778880at2"/>
<dbReference type="CDD" id="cd00408">
    <property type="entry name" value="DHDPS-like"/>
    <property type="match status" value="1"/>
</dbReference>
<keyword evidence="4" id="KW-1185">Reference proteome</keyword>
<proteinExistence type="inferred from homology"/>
<dbReference type="SUPFAM" id="SSF51569">
    <property type="entry name" value="Aldolase"/>
    <property type="match status" value="1"/>
</dbReference>
<dbReference type="InterPro" id="IPR013785">
    <property type="entry name" value="Aldolase_TIM"/>
</dbReference>
<dbReference type="EMBL" id="BLAE01000016">
    <property type="protein sequence ID" value="GES09606.1"/>
    <property type="molecule type" value="Genomic_DNA"/>
</dbReference>
<organism evidence="3 4">
    <name type="scientific">Acrocarpospora macrocephala</name>
    <dbReference type="NCBI Taxonomy" id="150177"/>
    <lineage>
        <taxon>Bacteria</taxon>
        <taxon>Bacillati</taxon>
        <taxon>Actinomycetota</taxon>
        <taxon>Actinomycetes</taxon>
        <taxon>Streptosporangiales</taxon>
        <taxon>Streptosporangiaceae</taxon>
        <taxon>Acrocarpospora</taxon>
    </lineage>
</organism>